<dbReference type="EMBL" id="HE796683">
    <property type="protein sequence ID" value="CCG99817.1"/>
    <property type="molecule type" value="Genomic_DNA"/>
</dbReference>
<reference evidence="1 2" key="1">
    <citation type="journal article" date="2012" name="J. Bacteriol.">
        <title>Genome Sequence of Fibrella aestuarina BUZ 2T, a Filamentous Marine Bacterium.</title>
        <authorList>
            <person name="Filippini M."/>
            <person name="Qi W."/>
            <person name="Blom J."/>
            <person name="Goesmann A."/>
            <person name="Smits T.H."/>
            <person name="Bagheri H.C."/>
        </authorList>
    </citation>
    <scope>NUCLEOTIDE SEQUENCE [LARGE SCALE GENOMIC DNA]</scope>
    <source>
        <strain evidence="2">BUZ 2T</strain>
    </source>
</reference>
<dbReference type="KEGG" id="fae:FAES_1807"/>
<dbReference type="STRING" id="1166018.FAES_1807"/>
<dbReference type="Proteomes" id="UP000011058">
    <property type="component" value="Chromosome"/>
</dbReference>
<protein>
    <recommendedName>
        <fullName evidence="3">50S ribosomal protein L29</fullName>
    </recommendedName>
</protein>
<keyword evidence="2" id="KW-1185">Reference proteome</keyword>
<gene>
    <name evidence="1" type="ORF">FAES_1807</name>
</gene>
<dbReference type="OrthoDB" id="983097at2"/>
<organism evidence="1 2">
    <name type="scientific">Fibrella aestuarina BUZ 2</name>
    <dbReference type="NCBI Taxonomy" id="1166018"/>
    <lineage>
        <taxon>Bacteria</taxon>
        <taxon>Pseudomonadati</taxon>
        <taxon>Bacteroidota</taxon>
        <taxon>Cytophagia</taxon>
        <taxon>Cytophagales</taxon>
        <taxon>Spirosomataceae</taxon>
        <taxon>Fibrella</taxon>
    </lineage>
</organism>
<proteinExistence type="predicted"/>
<dbReference type="RefSeq" id="WP_015330916.1">
    <property type="nucleotide sequence ID" value="NC_020054.1"/>
</dbReference>
<dbReference type="AlphaFoldDB" id="I0K6R4"/>
<accession>I0K6R4</accession>
<dbReference type="HOGENOM" id="CLU_2769750_0_0_10"/>
<sequence>MAKQITLEQEIKELERELSMRRSVYPEWSKGPKPRLKPDTADHRIACLESTLARLKRMAPAKPEQASIF</sequence>
<evidence type="ECO:0000313" key="1">
    <source>
        <dbReference type="EMBL" id="CCG99817.1"/>
    </source>
</evidence>
<name>I0K6R4_9BACT</name>
<evidence type="ECO:0000313" key="2">
    <source>
        <dbReference type="Proteomes" id="UP000011058"/>
    </source>
</evidence>
<evidence type="ECO:0008006" key="3">
    <source>
        <dbReference type="Google" id="ProtNLM"/>
    </source>
</evidence>